<dbReference type="GO" id="GO:0035242">
    <property type="term" value="F:protein-arginine omega-N asymmetric methyltransferase activity"/>
    <property type="evidence" value="ECO:0007669"/>
    <property type="project" value="UniProtKB-EC"/>
</dbReference>
<evidence type="ECO:0000256" key="5">
    <source>
        <dbReference type="ARBA" id="ARBA00049303"/>
    </source>
</evidence>
<dbReference type="InterPro" id="IPR029063">
    <property type="entry name" value="SAM-dependent_MTases_sf"/>
</dbReference>
<proteinExistence type="predicted"/>
<dbReference type="Proteomes" id="UP000824469">
    <property type="component" value="Unassembled WGS sequence"/>
</dbReference>
<dbReference type="PANTHER" id="PTHR11006">
    <property type="entry name" value="PROTEIN ARGININE N-METHYLTRANSFERASE"/>
    <property type="match status" value="1"/>
</dbReference>
<dbReference type="FunFam" id="3.40.50.150:FF:000016">
    <property type="entry name" value="Protein arginine N-methyltransferase 6"/>
    <property type="match status" value="1"/>
</dbReference>
<feature type="domain" description="Protein arginine N-methyltransferase" evidence="10">
    <location>
        <begin position="446"/>
        <end position="617"/>
    </location>
</feature>
<keyword evidence="12" id="KW-1185">Reference proteome</keyword>
<evidence type="ECO:0000259" key="10">
    <source>
        <dbReference type="Pfam" id="PF22528"/>
    </source>
</evidence>
<dbReference type="EMBL" id="JAHRHJ020000001">
    <property type="protein sequence ID" value="KAH9327945.1"/>
    <property type="molecule type" value="Genomic_DNA"/>
</dbReference>
<dbReference type="InterPro" id="IPR041661">
    <property type="entry name" value="ZN622/Rei1/Reh1_Znf-C2H2"/>
</dbReference>
<name>A0AA38GWU8_TAXCH</name>
<dbReference type="PROSITE" id="PS51678">
    <property type="entry name" value="SAM_MT_PRMT"/>
    <property type="match status" value="1"/>
</dbReference>
<dbReference type="GO" id="GO:0042054">
    <property type="term" value="F:histone methyltransferase activity"/>
    <property type="evidence" value="ECO:0007669"/>
    <property type="project" value="TreeGrafter"/>
</dbReference>
<dbReference type="InterPro" id="IPR041698">
    <property type="entry name" value="Methyltransf_25"/>
</dbReference>
<comment type="catalytic activity">
    <reaction evidence="4">
        <text>L-arginyl-[protein] + 2 S-adenosyl-L-methionine = N(omega),N(omega)-dimethyl-L-arginyl-[protein] + 2 S-adenosyl-L-homocysteine + 2 H(+)</text>
        <dbReference type="Rhea" id="RHEA:48096"/>
        <dbReference type="Rhea" id="RHEA-COMP:10532"/>
        <dbReference type="Rhea" id="RHEA-COMP:11991"/>
        <dbReference type="ChEBI" id="CHEBI:15378"/>
        <dbReference type="ChEBI" id="CHEBI:29965"/>
        <dbReference type="ChEBI" id="CHEBI:57856"/>
        <dbReference type="ChEBI" id="CHEBI:59789"/>
        <dbReference type="ChEBI" id="CHEBI:61897"/>
        <dbReference type="EC" id="2.1.1.319"/>
    </reaction>
    <physiologicalReaction direction="left-to-right" evidence="4">
        <dbReference type="Rhea" id="RHEA:48097"/>
    </physiologicalReaction>
</comment>
<feature type="compositionally biased region" description="Acidic residues" evidence="7">
    <location>
        <begin position="15"/>
        <end position="24"/>
    </location>
</feature>
<feature type="domain" description="Methyltransferase" evidence="9">
    <location>
        <begin position="326"/>
        <end position="441"/>
    </location>
</feature>
<evidence type="ECO:0008006" key="13">
    <source>
        <dbReference type="Google" id="ProtNLM"/>
    </source>
</evidence>
<feature type="compositionally biased region" description="Basic and acidic residues" evidence="7">
    <location>
        <begin position="1"/>
        <end position="14"/>
    </location>
</feature>
<evidence type="ECO:0000256" key="3">
    <source>
        <dbReference type="ARBA" id="ARBA00022691"/>
    </source>
</evidence>
<dbReference type="Gene3D" id="2.70.160.11">
    <property type="entry name" value="Hnrnp arginine n-methyltransferase1"/>
    <property type="match status" value="1"/>
</dbReference>
<feature type="domain" description="ZN622/Rei1/Reh1 zinc finger C2H2-type" evidence="8">
    <location>
        <begin position="44"/>
        <end position="124"/>
    </location>
</feature>
<comment type="catalytic activity">
    <reaction evidence="5">
        <text>L-arginyl-[protein] + S-adenosyl-L-methionine = N(omega)-methyl-L-arginyl-[protein] + S-adenosyl-L-homocysteine + H(+)</text>
        <dbReference type="Rhea" id="RHEA:48100"/>
        <dbReference type="Rhea" id="RHEA-COMP:10532"/>
        <dbReference type="Rhea" id="RHEA-COMP:11990"/>
        <dbReference type="ChEBI" id="CHEBI:15378"/>
        <dbReference type="ChEBI" id="CHEBI:29965"/>
        <dbReference type="ChEBI" id="CHEBI:57856"/>
        <dbReference type="ChEBI" id="CHEBI:59789"/>
        <dbReference type="ChEBI" id="CHEBI:65280"/>
    </reaction>
    <physiologicalReaction direction="left-to-right" evidence="5">
        <dbReference type="Rhea" id="RHEA:48101"/>
    </physiologicalReaction>
</comment>
<feature type="region of interest" description="Disordered" evidence="7">
    <location>
        <begin position="1"/>
        <end position="31"/>
    </location>
</feature>
<evidence type="ECO:0000259" key="8">
    <source>
        <dbReference type="Pfam" id="PF12756"/>
    </source>
</evidence>
<dbReference type="SUPFAM" id="SSF57667">
    <property type="entry name" value="beta-beta-alpha zinc fingers"/>
    <property type="match status" value="1"/>
</dbReference>
<comment type="caution">
    <text evidence="11">The sequence shown here is derived from an EMBL/GenBank/DDBJ whole genome shotgun (WGS) entry which is preliminary data.</text>
</comment>
<dbReference type="InterPro" id="IPR036236">
    <property type="entry name" value="Znf_C2H2_sf"/>
</dbReference>
<evidence type="ECO:0000313" key="11">
    <source>
        <dbReference type="EMBL" id="KAH9327945.1"/>
    </source>
</evidence>
<dbReference type="AlphaFoldDB" id="A0AA38GWU8"/>
<evidence type="ECO:0000259" key="9">
    <source>
        <dbReference type="Pfam" id="PF13649"/>
    </source>
</evidence>
<dbReference type="GO" id="GO:0005634">
    <property type="term" value="C:nucleus"/>
    <property type="evidence" value="ECO:0007669"/>
    <property type="project" value="TreeGrafter"/>
</dbReference>
<dbReference type="SUPFAM" id="SSF53335">
    <property type="entry name" value="S-adenosyl-L-methionine-dependent methyltransferases"/>
    <property type="match status" value="1"/>
</dbReference>
<sequence length="948" mass="106857">MTIEVTMKDPRFHDDNEEEEEEQDAAGRWDDWEDDDDDATQCLCLFCNRRLESADAVFKHCSNDHAFDFPSLRKSLALDFYGTFKLINYLRSQVATHKCWSCGLVQDSNEALLEHLHASDHSSFILDSHGSIDGQVTWQDDKYLSPFLQDDPLLYGFEDEGEDIMEGINSIDVVDKEELIRELGGDELTAIRDLVDSLSDDDELLDLAPNNFCTSESTSGATGTGRIDRPNNREVYGLNTDSNHCNGKVTPEQNSNPSSLPKLKDKKSKVTFANVAKKEIKNINESYFGAYSRFGIHREMLSDQVRMDAYRVAILNNPSLFNQAVVMDVGCGTGILSLFAAQAGASKVIAVEASEKMASVARQVAKANNMLKEEHESGKHENLCGVINVVEGMIENLDSCMPTEHHGVDVIVSEWMGYCLLYESMLSSVIYARDHWLKPGGAILPDTAEMYVAGFGKGGTSLSFWENVCGFNMSCIGKEVVDDASQLPIVDILESKDIVTGTSSLHNFDLMTVKSEEMDFTTTFELKPNFQIENGSSGSQQDFLSEGHRETTVCSNFKDLPSSSPVWCYGLVLWFETSFTSRFCKEMPTVLSTSPYKPKTHWSQTLLTFKEPIALSTCTVAKMAGSRQVLGTESAPASLIKGRISIARSFRHRSIDISVETMAVGAGDEIRVARLSSCHCQRDERVEEYMCFAFYGCSHLLPYTDQQLNSDTHMSSSSKNPTKSKGKAKLIEEEMKYKYQRVRMPESLAECDLDIRDSELGHIDMEDFWARTRKVTGSPWMEKLVGSGLHFTGGIPVSAVNNEFMMVVARCYNKDTRCVKNEKGEVIINLTAWHFEIMLGIPHHQHFVAISQEDCIKAWDENEDKCMQLMNEVYLKNKKVITRWPQVIHRSDFSEELSDTITFLSRVFGLPDAHYFHKWMLRYLETMSKNVPDQRFEWAKIISSTISE</sequence>
<keyword evidence="3 6" id="KW-0949">S-adenosyl-L-methionine</keyword>
<dbReference type="InterPro" id="IPR055135">
    <property type="entry name" value="PRMT_dom"/>
</dbReference>
<keyword evidence="1 6" id="KW-0489">Methyltransferase</keyword>
<evidence type="ECO:0000256" key="2">
    <source>
        <dbReference type="ARBA" id="ARBA00022679"/>
    </source>
</evidence>
<dbReference type="Pfam" id="PF22528">
    <property type="entry name" value="PRMT_C"/>
    <property type="match status" value="1"/>
</dbReference>
<protein>
    <recommendedName>
        <fullName evidence="13">Protein arginine N-methyltransferase 3</fullName>
    </recommendedName>
</protein>
<dbReference type="Pfam" id="PF12756">
    <property type="entry name" value="zf-C2H2_2"/>
    <property type="match status" value="1"/>
</dbReference>
<dbReference type="CDD" id="cd02440">
    <property type="entry name" value="AdoMet_MTases"/>
    <property type="match status" value="1"/>
</dbReference>
<evidence type="ECO:0000256" key="7">
    <source>
        <dbReference type="SAM" id="MobiDB-lite"/>
    </source>
</evidence>
<reference evidence="11 12" key="1">
    <citation type="journal article" date="2021" name="Nat. Plants">
        <title>The Taxus genome provides insights into paclitaxel biosynthesis.</title>
        <authorList>
            <person name="Xiong X."/>
            <person name="Gou J."/>
            <person name="Liao Q."/>
            <person name="Li Y."/>
            <person name="Zhou Q."/>
            <person name="Bi G."/>
            <person name="Li C."/>
            <person name="Du R."/>
            <person name="Wang X."/>
            <person name="Sun T."/>
            <person name="Guo L."/>
            <person name="Liang H."/>
            <person name="Lu P."/>
            <person name="Wu Y."/>
            <person name="Zhang Z."/>
            <person name="Ro D.K."/>
            <person name="Shang Y."/>
            <person name="Huang S."/>
            <person name="Yan J."/>
        </authorList>
    </citation>
    <scope>NUCLEOTIDE SEQUENCE [LARGE SCALE GENOMIC DNA]</scope>
    <source>
        <strain evidence="11">Ta-2019</strain>
    </source>
</reference>
<accession>A0AA38GWU8</accession>
<evidence type="ECO:0000313" key="12">
    <source>
        <dbReference type="Proteomes" id="UP000824469"/>
    </source>
</evidence>
<dbReference type="Gene3D" id="3.40.50.150">
    <property type="entry name" value="Vaccinia Virus protein VP39"/>
    <property type="match status" value="1"/>
</dbReference>
<organism evidence="11 12">
    <name type="scientific">Taxus chinensis</name>
    <name type="common">Chinese yew</name>
    <name type="synonym">Taxus wallichiana var. chinensis</name>
    <dbReference type="NCBI Taxonomy" id="29808"/>
    <lineage>
        <taxon>Eukaryota</taxon>
        <taxon>Viridiplantae</taxon>
        <taxon>Streptophyta</taxon>
        <taxon>Embryophyta</taxon>
        <taxon>Tracheophyta</taxon>
        <taxon>Spermatophyta</taxon>
        <taxon>Pinopsida</taxon>
        <taxon>Pinidae</taxon>
        <taxon>Conifers II</taxon>
        <taxon>Cupressales</taxon>
        <taxon>Taxaceae</taxon>
        <taxon>Taxus</taxon>
    </lineage>
</organism>
<dbReference type="PANTHER" id="PTHR11006:SF89">
    <property type="entry name" value="PROTEIN ARGININE N-METHYLTRANSFERASE 3-RELATED"/>
    <property type="match status" value="1"/>
</dbReference>
<gene>
    <name evidence="11" type="ORF">KI387_000053</name>
</gene>
<dbReference type="Pfam" id="PF13649">
    <property type="entry name" value="Methyltransf_25"/>
    <property type="match status" value="1"/>
</dbReference>
<dbReference type="InterPro" id="IPR025799">
    <property type="entry name" value="Arg_MeTrfase"/>
</dbReference>
<keyword evidence="2 6" id="KW-0808">Transferase</keyword>
<evidence type="ECO:0000256" key="6">
    <source>
        <dbReference type="PROSITE-ProRule" id="PRU01015"/>
    </source>
</evidence>
<evidence type="ECO:0000256" key="4">
    <source>
        <dbReference type="ARBA" id="ARBA00047384"/>
    </source>
</evidence>
<evidence type="ECO:0000256" key="1">
    <source>
        <dbReference type="ARBA" id="ARBA00022603"/>
    </source>
</evidence>
<feature type="region of interest" description="Disordered" evidence="7">
    <location>
        <begin position="241"/>
        <end position="263"/>
    </location>
</feature>
<dbReference type="GO" id="GO:0032259">
    <property type="term" value="P:methylation"/>
    <property type="evidence" value="ECO:0007669"/>
    <property type="project" value="UniProtKB-KW"/>
</dbReference>